<evidence type="ECO:0000313" key="2">
    <source>
        <dbReference type="EMBL" id="EHK57717.1"/>
    </source>
</evidence>
<protein>
    <recommendedName>
        <fullName evidence="4">DUF1643 domain-containing protein</fullName>
    </recommendedName>
</protein>
<evidence type="ECO:0000256" key="1">
    <source>
        <dbReference type="SAM" id="Phobius"/>
    </source>
</evidence>
<dbReference type="InterPro" id="IPR012441">
    <property type="entry name" value="DUF1643"/>
</dbReference>
<dbReference type="EMBL" id="AHAM01000057">
    <property type="protein sequence ID" value="EHK57717.1"/>
    <property type="molecule type" value="Genomic_DNA"/>
</dbReference>
<keyword evidence="1" id="KW-1133">Transmembrane helix</keyword>
<keyword evidence="1" id="KW-0472">Membrane</keyword>
<keyword evidence="3" id="KW-1185">Reference proteome</keyword>
<dbReference type="Proteomes" id="UP000003250">
    <property type="component" value="Unassembled WGS sequence"/>
</dbReference>
<dbReference type="AlphaFoldDB" id="H0HNE5"/>
<dbReference type="RefSeq" id="WP_008835307.1">
    <property type="nucleotide sequence ID" value="NZ_AHAM01000057.1"/>
</dbReference>
<sequence length="183" mass="20719">MSIRPQPDLFDDMEMSAIISDCGLYRTELRRVWNSDLPLLVVCMLNPSTADHRKNDPTILALIHFGKLWGYGGLLVINLFAFRSPSPADMMAVSEPFGPCNARAIADAMEYARDNGGRLLAAWGNHGDHHDRAEWFCNRALQVYRLTLICLGTTKGWKPKHPMARGKHRIPRDQQPIVWRAPV</sequence>
<gene>
    <name evidence="2" type="ORF">MAXJ12_08339</name>
</gene>
<keyword evidence="1" id="KW-0812">Transmembrane</keyword>
<feature type="transmembrane region" description="Helical" evidence="1">
    <location>
        <begin position="59"/>
        <end position="81"/>
    </location>
</feature>
<organism evidence="2 3">
    <name type="scientific">Mesorhizobium alhagi CCNWXJ12-2</name>
    <dbReference type="NCBI Taxonomy" id="1107882"/>
    <lineage>
        <taxon>Bacteria</taxon>
        <taxon>Pseudomonadati</taxon>
        <taxon>Pseudomonadota</taxon>
        <taxon>Alphaproteobacteria</taxon>
        <taxon>Hyphomicrobiales</taxon>
        <taxon>Phyllobacteriaceae</taxon>
        <taxon>Allomesorhizobium</taxon>
    </lineage>
</organism>
<accession>H0HNE5</accession>
<name>H0HNE5_9HYPH</name>
<evidence type="ECO:0000313" key="3">
    <source>
        <dbReference type="Proteomes" id="UP000003250"/>
    </source>
</evidence>
<evidence type="ECO:0008006" key="4">
    <source>
        <dbReference type="Google" id="ProtNLM"/>
    </source>
</evidence>
<dbReference type="OrthoDB" id="9807577at2"/>
<reference evidence="2 3" key="1">
    <citation type="journal article" date="2012" name="J. Bacteriol.">
        <title>Draft Genome Sequence of Mesorhizobium alhagi CCNWXJ12-2T, a Novel Salt-Resistant Species Isolated from the Desert of Northwestern China.</title>
        <authorList>
            <person name="Zhou M."/>
            <person name="Chen W."/>
            <person name="Chen H."/>
            <person name="Wei G."/>
        </authorList>
    </citation>
    <scope>NUCLEOTIDE SEQUENCE [LARGE SCALE GENOMIC DNA]</scope>
    <source>
        <strain evidence="2 3">CCNWXJ12-2</strain>
    </source>
</reference>
<dbReference type="PATRIC" id="fig|1107882.3.peg.1627"/>
<dbReference type="Pfam" id="PF07799">
    <property type="entry name" value="DUF1643"/>
    <property type="match status" value="1"/>
</dbReference>
<proteinExistence type="predicted"/>